<evidence type="ECO:0000256" key="3">
    <source>
        <dbReference type="ARBA" id="ARBA00022741"/>
    </source>
</evidence>
<protein>
    <submittedName>
        <fullName evidence="6">Unannotated protein</fullName>
    </submittedName>
</protein>
<dbReference type="Gene3D" id="3.40.50.300">
    <property type="entry name" value="P-loop containing nucleotide triphosphate hydrolases"/>
    <property type="match status" value="1"/>
</dbReference>
<dbReference type="GO" id="GO:0005524">
    <property type="term" value="F:ATP binding"/>
    <property type="evidence" value="ECO:0007669"/>
    <property type="project" value="UniProtKB-KW"/>
</dbReference>
<dbReference type="InterPro" id="IPR003593">
    <property type="entry name" value="AAA+_ATPase"/>
</dbReference>
<organism evidence="6">
    <name type="scientific">freshwater metagenome</name>
    <dbReference type="NCBI Taxonomy" id="449393"/>
    <lineage>
        <taxon>unclassified sequences</taxon>
        <taxon>metagenomes</taxon>
        <taxon>ecological metagenomes</taxon>
    </lineage>
</organism>
<dbReference type="InterPro" id="IPR050763">
    <property type="entry name" value="ABC_transporter_ATP-binding"/>
</dbReference>
<evidence type="ECO:0000256" key="2">
    <source>
        <dbReference type="ARBA" id="ARBA00022448"/>
    </source>
</evidence>
<dbReference type="Pfam" id="PF00005">
    <property type="entry name" value="ABC_tran"/>
    <property type="match status" value="1"/>
</dbReference>
<dbReference type="PANTHER" id="PTHR42711">
    <property type="entry name" value="ABC TRANSPORTER ATP-BINDING PROTEIN"/>
    <property type="match status" value="1"/>
</dbReference>
<keyword evidence="3" id="KW-0547">Nucleotide-binding</keyword>
<evidence type="ECO:0000313" key="6">
    <source>
        <dbReference type="EMBL" id="CAB4590034.1"/>
    </source>
</evidence>
<dbReference type="PROSITE" id="PS50893">
    <property type="entry name" value="ABC_TRANSPORTER_2"/>
    <property type="match status" value="1"/>
</dbReference>
<dbReference type="PANTHER" id="PTHR42711:SF5">
    <property type="entry name" value="ABC TRANSPORTER ATP-BINDING PROTEIN NATA"/>
    <property type="match status" value="1"/>
</dbReference>
<reference evidence="6" key="1">
    <citation type="submission" date="2020-05" db="EMBL/GenBank/DDBJ databases">
        <authorList>
            <person name="Chiriac C."/>
            <person name="Salcher M."/>
            <person name="Ghai R."/>
            <person name="Kavagutti S V."/>
        </authorList>
    </citation>
    <scope>NUCLEOTIDE SEQUENCE</scope>
</reference>
<dbReference type="CDD" id="cd03230">
    <property type="entry name" value="ABC_DR_subfamily_A"/>
    <property type="match status" value="1"/>
</dbReference>
<dbReference type="EMBL" id="CAEZUG010000022">
    <property type="protein sequence ID" value="CAB4590034.1"/>
    <property type="molecule type" value="Genomic_DNA"/>
</dbReference>
<evidence type="ECO:0000256" key="1">
    <source>
        <dbReference type="ARBA" id="ARBA00005417"/>
    </source>
</evidence>
<name>A0A6J6FSM8_9ZZZZ</name>
<proteinExistence type="inferred from homology"/>
<keyword evidence="4" id="KW-0067">ATP-binding</keyword>
<dbReference type="PROSITE" id="PS00211">
    <property type="entry name" value="ABC_TRANSPORTER_1"/>
    <property type="match status" value="1"/>
</dbReference>
<dbReference type="SUPFAM" id="SSF52540">
    <property type="entry name" value="P-loop containing nucleoside triphosphate hydrolases"/>
    <property type="match status" value="1"/>
</dbReference>
<accession>A0A6J6FSM8</accession>
<evidence type="ECO:0000259" key="5">
    <source>
        <dbReference type="PROSITE" id="PS50893"/>
    </source>
</evidence>
<feature type="domain" description="ABC transporter" evidence="5">
    <location>
        <begin position="7"/>
        <end position="232"/>
    </location>
</feature>
<dbReference type="SMART" id="SM00382">
    <property type="entry name" value="AAA"/>
    <property type="match status" value="1"/>
</dbReference>
<dbReference type="InterPro" id="IPR003439">
    <property type="entry name" value="ABC_transporter-like_ATP-bd"/>
</dbReference>
<comment type="similarity">
    <text evidence="1">Belongs to the ABC transporter superfamily.</text>
</comment>
<dbReference type="GO" id="GO:0016887">
    <property type="term" value="F:ATP hydrolysis activity"/>
    <property type="evidence" value="ECO:0007669"/>
    <property type="project" value="InterPro"/>
</dbReference>
<dbReference type="InterPro" id="IPR027417">
    <property type="entry name" value="P-loop_NTPase"/>
</dbReference>
<dbReference type="InterPro" id="IPR017871">
    <property type="entry name" value="ABC_transporter-like_CS"/>
</dbReference>
<dbReference type="AlphaFoldDB" id="A0A6J6FSM8"/>
<gene>
    <name evidence="6" type="ORF">UFOPK1795_00538</name>
</gene>
<evidence type="ECO:0000256" key="4">
    <source>
        <dbReference type="ARBA" id="ARBA00022840"/>
    </source>
</evidence>
<sequence>MGTQAAISLNHLTKSYGKSRGILDISFEVFPGEVFGFLGPNGAGKTTAIRTLMGLIKASSGSAQILGVDALTSSPSIRARIGYLPGALSLYENYTAAQLLHFFSKMREKNCDQLIVEYAKRLDLDLHRKISELSKGNRQKIGVIQAFMHHPDVLFLDEPTSGLDPFAQREFEAMLEEVKARGAAVMLSSHVLSEVEHLASRVAIINEGKLLVVDQISALKDKALRTIDLFFDEPISVALFTSIPGIKDVIARGNLITCTVIGAETILLKVAVENNVISVQTHEPSLEEIFLHLVEKKVA</sequence>
<keyword evidence="2" id="KW-0813">Transport</keyword>